<feature type="non-terminal residue" evidence="6">
    <location>
        <position position="109"/>
    </location>
</feature>
<proteinExistence type="predicted"/>
<comment type="caution">
    <text evidence="6">The sequence shown here is derived from an EMBL/GenBank/DDBJ whole genome shotgun (WGS) entry which is preliminary data.</text>
</comment>
<keyword evidence="2 5" id="KW-0812">Transmembrane</keyword>
<keyword evidence="3 5" id="KW-1133">Transmembrane helix</keyword>
<evidence type="ECO:0000256" key="2">
    <source>
        <dbReference type="ARBA" id="ARBA00022692"/>
    </source>
</evidence>
<evidence type="ECO:0000256" key="5">
    <source>
        <dbReference type="SAM" id="Phobius"/>
    </source>
</evidence>
<dbReference type="PANTHER" id="PTHR37306:SF1">
    <property type="entry name" value="COLICIN V PRODUCTION PROTEIN"/>
    <property type="match status" value="1"/>
</dbReference>
<dbReference type="AlphaFoldDB" id="A0A5S4T4Y8"/>
<sequence length="109" mass="12979">MVIDFIIIIFFVYFVIVGFRRGFWLSMIHLSATIVSLWIASQFYKSIVERLIVFIPYPKTTAFNTTFAFHFNHLQNRFEAIVAFLMITLFCKFILYLIIVTFDKIIAYQ</sequence>
<keyword evidence="4 5" id="KW-0472">Membrane</keyword>
<evidence type="ECO:0000256" key="1">
    <source>
        <dbReference type="ARBA" id="ARBA00004141"/>
    </source>
</evidence>
<evidence type="ECO:0000256" key="3">
    <source>
        <dbReference type="ARBA" id="ARBA00022989"/>
    </source>
</evidence>
<dbReference type="EMBL" id="SJLI01000504">
    <property type="protein sequence ID" value="TYK87758.1"/>
    <property type="molecule type" value="Genomic_DNA"/>
</dbReference>
<dbReference type="PANTHER" id="PTHR37306">
    <property type="entry name" value="COLICIN V PRODUCTION PROTEIN"/>
    <property type="match status" value="1"/>
</dbReference>
<dbReference type="GO" id="GO:0009403">
    <property type="term" value="P:toxin biosynthetic process"/>
    <property type="evidence" value="ECO:0007669"/>
    <property type="project" value="InterPro"/>
</dbReference>
<feature type="transmembrane region" description="Helical" evidence="5">
    <location>
        <begin position="6"/>
        <end position="39"/>
    </location>
</feature>
<dbReference type="RefSeq" id="WP_187417578.1">
    <property type="nucleotide sequence ID" value="NZ_SJLI01000504.1"/>
</dbReference>
<dbReference type="Proteomes" id="UP000325300">
    <property type="component" value="Unassembled WGS sequence"/>
</dbReference>
<name>A0A5S4T4Y8_STRPY</name>
<protein>
    <submittedName>
        <fullName evidence="6">CvpA family protein</fullName>
    </submittedName>
</protein>
<gene>
    <name evidence="6" type="ORF">E0F67_11855</name>
</gene>
<organism evidence="6 7">
    <name type="scientific">Streptococcus pyogenes</name>
    <dbReference type="NCBI Taxonomy" id="1314"/>
    <lineage>
        <taxon>Bacteria</taxon>
        <taxon>Bacillati</taxon>
        <taxon>Bacillota</taxon>
        <taxon>Bacilli</taxon>
        <taxon>Lactobacillales</taxon>
        <taxon>Streptococcaceae</taxon>
        <taxon>Streptococcus</taxon>
    </lineage>
</organism>
<dbReference type="GO" id="GO:0016020">
    <property type="term" value="C:membrane"/>
    <property type="evidence" value="ECO:0007669"/>
    <property type="project" value="UniProtKB-SubCell"/>
</dbReference>
<feature type="transmembrane region" description="Helical" evidence="5">
    <location>
        <begin position="81"/>
        <end position="102"/>
    </location>
</feature>
<accession>A0A5S4T4Y8</accession>
<dbReference type="Pfam" id="PF02674">
    <property type="entry name" value="Colicin_V"/>
    <property type="match status" value="1"/>
</dbReference>
<evidence type="ECO:0000313" key="6">
    <source>
        <dbReference type="EMBL" id="TYK87758.1"/>
    </source>
</evidence>
<evidence type="ECO:0000313" key="7">
    <source>
        <dbReference type="Proteomes" id="UP000325300"/>
    </source>
</evidence>
<evidence type="ECO:0000256" key="4">
    <source>
        <dbReference type="ARBA" id="ARBA00023136"/>
    </source>
</evidence>
<reference evidence="6 7" key="1">
    <citation type="submission" date="2019-02" db="EMBL/GenBank/DDBJ databases">
        <title>Novel genomic isolates of S. pyogenes and S. dysgalactiae subsp. equisimilis associated to necrotising fasciitis (NSTI).</title>
        <authorList>
            <person name="Barrantes I."/>
        </authorList>
    </citation>
    <scope>NUCLEOTIDE SEQUENCE [LARGE SCALE GENOMIC DNA]</scope>
    <source>
        <strain evidence="6 7">SPY5003</strain>
    </source>
</reference>
<comment type="subcellular location">
    <subcellularLocation>
        <location evidence="1">Membrane</location>
        <topology evidence="1">Multi-pass membrane protein</topology>
    </subcellularLocation>
</comment>
<dbReference type="InterPro" id="IPR003825">
    <property type="entry name" value="Colicin-V_CvpA"/>
</dbReference>